<feature type="transmembrane region" description="Helical" evidence="1">
    <location>
        <begin position="7"/>
        <end position="26"/>
    </location>
</feature>
<gene>
    <name evidence="2" type="ORF">AWC05_18845</name>
</gene>
<keyword evidence="1" id="KW-0812">Transmembrane</keyword>
<sequence length="95" mass="9560">MAENRSVWVTNALAVYALAVGIISVLCDFLCGVGTATSVLGLIIGYLAFNKSKTTGAGKGLALSALIINGCAFAFGIIIWLVLFGGMASLGGSSS</sequence>
<dbReference type="Proteomes" id="UP000193010">
    <property type="component" value="Unassembled WGS sequence"/>
</dbReference>
<evidence type="ECO:0008006" key="4">
    <source>
        <dbReference type="Google" id="ProtNLM"/>
    </source>
</evidence>
<protein>
    <recommendedName>
        <fullName evidence="4">DUF4190 domain-containing protein</fullName>
    </recommendedName>
</protein>
<proteinExistence type="predicted"/>
<feature type="transmembrane region" description="Helical" evidence="1">
    <location>
        <begin position="32"/>
        <end position="49"/>
    </location>
</feature>
<reference evidence="2 3" key="1">
    <citation type="submission" date="2016-01" db="EMBL/GenBank/DDBJ databases">
        <title>The new phylogeny of the genus Mycobacterium.</title>
        <authorList>
            <person name="Tarcisio F."/>
            <person name="Conor M."/>
            <person name="Antonella G."/>
            <person name="Elisabetta G."/>
            <person name="Giulia F.S."/>
            <person name="Sara T."/>
            <person name="Anna F."/>
            <person name="Clotilde B."/>
            <person name="Roberto B."/>
            <person name="Veronica D.S."/>
            <person name="Fabio R."/>
            <person name="Monica P."/>
            <person name="Olivier J."/>
            <person name="Enrico T."/>
            <person name="Nicola S."/>
        </authorList>
    </citation>
    <scope>NUCLEOTIDE SEQUENCE [LARGE SCALE GENOMIC DNA]</scope>
    <source>
        <strain evidence="2 3">DSM 44852</strain>
    </source>
</reference>
<accession>A0A1X1UBV0</accession>
<evidence type="ECO:0000313" key="2">
    <source>
        <dbReference type="EMBL" id="ORV54149.1"/>
    </source>
</evidence>
<evidence type="ECO:0000313" key="3">
    <source>
        <dbReference type="Proteomes" id="UP000193010"/>
    </source>
</evidence>
<keyword evidence="3" id="KW-1185">Reference proteome</keyword>
<dbReference type="EMBL" id="LQOV01000009">
    <property type="protein sequence ID" value="ORV54149.1"/>
    <property type="molecule type" value="Genomic_DNA"/>
</dbReference>
<comment type="caution">
    <text evidence="2">The sequence shown here is derived from an EMBL/GenBank/DDBJ whole genome shotgun (WGS) entry which is preliminary data.</text>
</comment>
<organism evidence="2 3">
    <name type="scientific">Mycobacterium florentinum</name>
    <dbReference type="NCBI Taxonomy" id="292462"/>
    <lineage>
        <taxon>Bacteria</taxon>
        <taxon>Bacillati</taxon>
        <taxon>Actinomycetota</taxon>
        <taxon>Actinomycetes</taxon>
        <taxon>Mycobacteriales</taxon>
        <taxon>Mycobacteriaceae</taxon>
        <taxon>Mycobacterium</taxon>
        <taxon>Mycobacterium simiae complex</taxon>
    </lineage>
</organism>
<name>A0A1X1UBV0_MYCFL</name>
<evidence type="ECO:0000256" key="1">
    <source>
        <dbReference type="SAM" id="Phobius"/>
    </source>
</evidence>
<keyword evidence="1" id="KW-0472">Membrane</keyword>
<feature type="transmembrane region" description="Helical" evidence="1">
    <location>
        <begin position="61"/>
        <end position="83"/>
    </location>
</feature>
<keyword evidence="1" id="KW-1133">Transmembrane helix</keyword>
<dbReference type="AlphaFoldDB" id="A0A1X1UBV0"/>